<gene>
    <name evidence="1" type="ORF">WA026_008188</name>
</gene>
<dbReference type="AlphaFoldDB" id="A0AAW1TIP1"/>
<dbReference type="Proteomes" id="UP001431783">
    <property type="component" value="Unassembled WGS sequence"/>
</dbReference>
<evidence type="ECO:0000313" key="2">
    <source>
        <dbReference type="Proteomes" id="UP001431783"/>
    </source>
</evidence>
<name>A0AAW1TIP1_9CUCU</name>
<evidence type="ECO:0008006" key="3">
    <source>
        <dbReference type="Google" id="ProtNLM"/>
    </source>
</evidence>
<dbReference type="EMBL" id="JARQZJ010000003">
    <property type="protein sequence ID" value="KAK9870626.1"/>
    <property type="molecule type" value="Genomic_DNA"/>
</dbReference>
<protein>
    <recommendedName>
        <fullName evidence="3">Sperm-tail PG-rich repeat-containing protein 2</fullName>
    </recommendedName>
</protein>
<organism evidence="1 2">
    <name type="scientific">Henosepilachna vigintioctopunctata</name>
    <dbReference type="NCBI Taxonomy" id="420089"/>
    <lineage>
        <taxon>Eukaryota</taxon>
        <taxon>Metazoa</taxon>
        <taxon>Ecdysozoa</taxon>
        <taxon>Arthropoda</taxon>
        <taxon>Hexapoda</taxon>
        <taxon>Insecta</taxon>
        <taxon>Pterygota</taxon>
        <taxon>Neoptera</taxon>
        <taxon>Endopterygota</taxon>
        <taxon>Coleoptera</taxon>
        <taxon>Polyphaga</taxon>
        <taxon>Cucujiformia</taxon>
        <taxon>Coccinelloidea</taxon>
        <taxon>Coccinellidae</taxon>
        <taxon>Epilachninae</taxon>
        <taxon>Epilachnini</taxon>
        <taxon>Henosepilachna</taxon>
    </lineage>
</organism>
<comment type="caution">
    <text evidence="1">The sequence shown here is derived from an EMBL/GenBank/DDBJ whole genome shotgun (WGS) entry which is preliminary data.</text>
</comment>
<keyword evidence="2" id="KW-1185">Reference proteome</keyword>
<proteinExistence type="predicted"/>
<accession>A0AAW1TIP1</accession>
<reference evidence="1 2" key="1">
    <citation type="submission" date="2023-03" db="EMBL/GenBank/DDBJ databases">
        <title>Genome insight into feeding habits of ladybird beetles.</title>
        <authorList>
            <person name="Li H.-S."/>
            <person name="Huang Y.-H."/>
            <person name="Pang H."/>
        </authorList>
    </citation>
    <scope>NUCLEOTIDE SEQUENCE [LARGE SCALE GENOMIC DNA]</scope>
    <source>
        <strain evidence="1">SYSU_2023b</strain>
        <tissue evidence="1">Whole body</tissue>
    </source>
</reference>
<evidence type="ECO:0000313" key="1">
    <source>
        <dbReference type="EMBL" id="KAK9870626.1"/>
    </source>
</evidence>
<sequence>MYNNSPRFGLKFPSATPPEVNPYTYILDDPLQVKRVNVVPFGSSAERKFSTAHIKYTDAIYNVKAGSNIVGGRSLQNKAKRFVYKISDTPPPGTYNPKIPEKRKQPSNVVPPGKGRIYYCRVPYSLLGSAPSIPTKKEADGYDIRPDGRLIKNQVVFKEKSIGPSTYHVKLASRIEDPYSGCRWSRRTAKRDMYKFDKVPGPAEYDVGKVSTCRWDAKEEEYREMARRLAYLPRYTEQQQFIAQKLNFPAPCKYSKPSCFDYKPPVTTVVKPFVTRKPRFAEEKERDAAIHADYNITTSMGTGLTCSLKRAPFSSTAERFKRKKKSEGDPEPELYLPKGIAEIINEKNSKPYALVKAPFDSTVERNFNVSQDLCLDANCATYPREQPPVGYKVQSGHSVFVSATLRTEPIYSVVPPPSTYLISDAFNKMRNSTSHNKKNVSFQATSERKTVVLPLKKNPGPADYLGKDGIHGKHLTFNKTVRFKEKKSDVPPPDHYYVFARCLEQFFAGMISLKFHDLPLVAICNCDLLGQVYLFRREISRRIWFCIWSVLYITPSLSSTDEVI</sequence>